<evidence type="ECO:0000256" key="11">
    <source>
        <dbReference type="ARBA" id="ARBA00022824"/>
    </source>
</evidence>
<evidence type="ECO:0000256" key="1">
    <source>
        <dbReference type="ARBA" id="ARBA00000900"/>
    </source>
</evidence>
<dbReference type="FunCoup" id="A0A6I8PDB1">
    <property type="interactions" value="1927"/>
</dbReference>
<feature type="compositionally biased region" description="Pro residues" evidence="19">
    <location>
        <begin position="342"/>
        <end position="363"/>
    </location>
</feature>
<evidence type="ECO:0000256" key="9">
    <source>
        <dbReference type="ARBA" id="ARBA00022771"/>
    </source>
</evidence>
<feature type="compositionally biased region" description="Low complexity" evidence="19">
    <location>
        <begin position="542"/>
        <end position="565"/>
    </location>
</feature>
<feature type="transmembrane region" description="Helical" evidence="20">
    <location>
        <begin position="224"/>
        <end position="245"/>
    </location>
</feature>
<dbReference type="GO" id="GO:0036513">
    <property type="term" value="C:Derlin-1 retrotranslocation complex"/>
    <property type="evidence" value="ECO:0007669"/>
    <property type="project" value="Ensembl"/>
</dbReference>
<evidence type="ECO:0000256" key="2">
    <source>
        <dbReference type="ARBA" id="ARBA00004477"/>
    </source>
</evidence>
<evidence type="ECO:0000256" key="19">
    <source>
        <dbReference type="SAM" id="MobiDB-lite"/>
    </source>
</evidence>
<dbReference type="FunFam" id="3.30.40.10:FF:000088">
    <property type="entry name" value="E3 ubiquitin-protein ligase synoviolin"/>
    <property type="match status" value="1"/>
</dbReference>
<dbReference type="InterPro" id="IPR013083">
    <property type="entry name" value="Znf_RING/FYVE/PHD"/>
</dbReference>
<keyword evidence="12" id="KW-0862">Zinc</keyword>
<evidence type="ECO:0000256" key="18">
    <source>
        <dbReference type="PROSITE-ProRule" id="PRU00175"/>
    </source>
</evidence>
<keyword evidence="6" id="KW-0808">Transferase</keyword>
<dbReference type="UniPathway" id="UPA00143"/>
<dbReference type="SUPFAM" id="SSF57850">
    <property type="entry name" value="RING/U-box"/>
    <property type="match status" value="1"/>
</dbReference>
<keyword evidence="23" id="KW-1185">Reference proteome</keyword>
<evidence type="ECO:0000256" key="8">
    <source>
        <dbReference type="ARBA" id="ARBA00022723"/>
    </source>
</evidence>
<name>A0A6I8PDB1_ORNAN</name>
<dbReference type="GO" id="GO:0008270">
    <property type="term" value="F:zinc ion binding"/>
    <property type="evidence" value="ECO:0007669"/>
    <property type="project" value="UniProtKB-KW"/>
</dbReference>
<reference evidence="22" key="2">
    <citation type="submission" date="2025-08" db="UniProtKB">
        <authorList>
            <consortium name="Ensembl"/>
        </authorList>
    </citation>
    <scope>IDENTIFICATION</scope>
    <source>
        <strain evidence="22">Glennie</strain>
    </source>
</reference>
<keyword evidence="8" id="KW-0479">Metal-binding</keyword>
<feature type="compositionally biased region" description="Pro residues" evidence="19">
    <location>
        <begin position="566"/>
        <end position="586"/>
    </location>
</feature>
<dbReference type="GO" id="GO:0051117">
    <property type="term" value="F:ATPase binding"/>
    <property type="evidence" value="ECO:0007669"/>
    <property type="project" value="Ensembl"/>
</dbReference>
<keyword evidence="10" id="KW-0833">Ubl conjugation pathway</keyword>
<accession>A0A6I8PDB1</accession>
<dbReference type="GO" id="GO:0005654">
    <property type="term" value="C:nucleoplasm"/>
    <property type="evidence" value="ECO:0007669"/>
    <property type="project" value="Ensembl"/>
</dbReference>
<feature type="transmembrane region" description="Helical" evidence="20">
    <location>
        <begin position="103"/>
        <end position="120"/>
    </location>
</feature>
<feature type="compositionally biased region" description="Low complexity" evidence="19">
    <location>
        <begin position="401"/>
        <end position="412"/>
    </location>
</feature>
<dbReference type="GO" id="GO:0005790">
    <property type="term" value="C:smooth endoplasmic reticulum"/>
    <property type="evidence" value="ECO:0007669"/>
    <property type="project" value="Ensembl"/>
</dbReference>
<dbReference type="Gene3D" id="3.30.40.10">
    <property type="entry name" value="Zinc/RING finger domain, C3HC4 (zinc finger)"/>
    <property type="match status" value="1"/>
</dbReference>
<organism evidence="22 23">
    <name type="scientific">Ornithorhynchus anatinus</name>
    <name type="common">Duckbill platypus</name>
    <dbReference type="NCBI Taxonomy" id="9258"/>
    <lineage>
        <taxon>Eukaryota</taxon>
        <taxon>Metazoa</taxon>
        <taxon>Chordata</taxon>
        <taxon>Craniata</taxon>
        <taxon>Vertebrata</taxon>
        <taxon>Euteleostomi</taxon>
        <taxon>Mammalia</taxon>
        <taxon>Monotremata</taxon>
        <taxon>Ornithorhynchidae</taxon>
        <taxon>Ornithorhynchus</taxon>
    </lineage>
</organism>
<feature type="transmembrane region" description="Helical" evidence="20">
    <location>
        <begin position="140"/>
        <end position="160"/>
    </location>
</feature>
<feature type="region of interest" description="Disordered" evidence="19">
    <location>
        <begin position="390"/>
        <end position="480"/>
    </location>
</feature>
<dbReference type="PANTHER" id="PTHR22763:SF184">
    <property type="entry name" value="E3 UBIQUITIN-PROTEIN LIGASE SYNOVIOLIN"/>
    <property type="match status" value="1"/>
</dbReference>
<dbReference type="InterPro" id="IPR050731">
    <property type="entry name" value="HRD1_E3_ubiq-ligases"/>
</dbReference>
<evidence type="ECO:0000259" key="21">
    <source>
        <dbReference type="PROSITE" id="PS50089"/>
    </source>
</evidence>
<dbReference type="GO" id="GO:0051082">
    <property type="term" value="F:unfolded protein binding"/>
    <property type="evidence" value="ECO:0007669"/>
    <property type="project" value="Ensembl"/>
</dbReference>
<feature type="compositionally biased region" description="Pro residues" evidence="19">
    <location>
        <begin position="390"/>
        <end position="400"/>
    </location>
</feature>
<dbReference type="EC" id="2.3.2.27" evidence="5"/>
<dbReference type="GO" id="GO:1902236">
    <property type="term" value="P:negative regulation of endoplasmic reticulum stress-induced intrinsic apoptotic signaling pathway"/>
    <property type="evidence" value="ECO:0007669"/>
    <property type="project" value="Ensembl"/>
</dbReference>
<dbReference type="SMART" id="SM00184">
    <property type="entry name" value="RING"/>
    <property type="match status" value="1"/>
</dbReference>
<dbReference type="GO" id="GO:0012505">
    <property type="term" value="C:endomembrane system"/>
    <property type="evidence" value="ECO:0000318"/>
    <property type="project" value="GO_Central"/>
</dbReference>
<feature type="region of interest" description="Disordered" evidence="19">
    <location>
        <begin position="339"/>
        <end position="373"/>
    </location>
</feature>
<protein>
    <recommendedName>
        <fullName evidence="15">E3 ubiquitin-protein ligase synoviolin</fullName>
        <ecNumber evidence="5">2.3.2.27</ecNumber>
    </recommendedName>
    <alternativeName>
        <fullName evidence="16">RING-type E3 ubiquitin transferase synoviolin</fullName>
    </alternativeName>
    <alternativeName>
        <fullName evidence="17">Synovial apoptosis inhibitor 1</fullName>
    </alternativeName>
</protein>
<evidence type="ECO:0000256" key="16">
    <source>
        <dbReference type="ARBA" id="ARBA00078546"/>
    </source>
</evidence>
<evidence type="ECO:0000256" key="5">
    <source>
        <dbReference type="ARBA" id="ARBA00012483"/>
    </source>
</evidence>
<dbReference type="Bgee" id="ENSOANG00000045909">
    <property type="expression patterns" value="Expressed in endometrium and 7 other cell types or tissues"/>
</dbReference>
<evidence type="ECO:0000256" key="20">
    <source>
        <dbReference type="SAM" id="Phobius"/>
    </source>
</evidence>
<comment type="pathway">
    <text evidence="3">Protein modification; protein ubiquitination.</text>
</comment>
<dbReference type="Pfam" id="PF25563">
    <property type="entry name" value="TPR_SYVN1_N"/>
    <property type="match status" value="1"/>
</dbReference>
<dbReference type="GO" id="GO:0030970">
    <property type="term" value="P:retrograde protein transport, ER to cytosol"/>
    <property type="evidence" value="ECO:0007669"/>
    <property type="project" value="Ensembl"/>
</dbReference>
<dbReference type="Pfam" id="PF13639">
    <property type="entry name" value="zf-RING_2"/>
    <property type="match status" value="1"/>
</dbReference>
<feature type="compositionally biased region" description="Pro residues" evidence="19">
    <location>
        <begin position="532"/>
        <end position="541"/>
    </location>
</feature>
<feature type="compositionally biased region" description="Low complexity" evidence="19">
    <location>
        <begin position="364"/>
        <end position="373"/>
    </location>
</feature>
<dbReference type="GO" id="GO:0070936">
    <property type="term" value="P:protein K48-linked ubiquitination"/>
    <property type="evidence" value="ECO:0007669"/>
    <property type="project" value="Ensembl"/>
</dbReference>
<evidence type="ECO:0000256" key="7">
    <source>
        <dbReference type="ARBA" id="ARBA00022692"/>
    </source>
</evidence>
<dbReference type="PROSITE" id="PS50089">
    <property type="entry name" value="ZF_RING_2"/>
    <property type="match status" value="1"/>
</dbReference>
<evidence type="ECO:0000256" key="13">
    <source>
        <dbReference type="ARBA" id="ARBA00022989"/>
    </source>
</evidence>
<evidence type="ECO:0000313" key="22">
    <source>
        <dbReference type="Ensembl" id="ENSOANP00000050766.1"/>
    </source>
</evidence>
<evidence type="ECO:0000256" key="17">
    <source>
        <dbReference type="ARBA" id="ARBA00080284"/>
    </source>
</evidence>
<dbReference type="InParanoid" id="A0A6I8PDB1"/>
<reference evidence="22" key="3">
    <citation type="submission" date="2025-09" db="UniProtKB">
        <authorList>
            <consortium name="Ensembl"/>
        </authorList>
    </citation>
    <scope>IDENTIFICATION</scope>
    <source>
        <strain evidence="22">Glennie</strain>
    </source>
</reference>
<dbReference type="GO" id="GO:0043161">
    <property type="term" value="P:proteasome-mediated ubiquitin-dependent protein catabolic process"/>
    <property type="evidence" value="ECO:0000318"/>
    <property type="project" value="GO_Central"/>
</dbReference>
<dbReference type="GO" id="GO:0002826">
    <property type="term" value="P:negative regulation of T-helper 1 type immune response"/>
    <property type="evidence" value="ECO:0007669"/>
    <property type="project" value="Ensembl"/>
</dbReference>
<dbReference type="PANTHER" id="PTHR22763">
    <property type="entry name" value="RING ZINC FINGER PROTEIN"/>
    <property type="match status" value="1"/>
</dbReference>
<feature type="transmembrane region" description="Helical" evidence="20">
    <location>
        <begin position="172"/>
        <end position="194"/>
    </location>
</feature>
<dbReference type="GO" id="GO:0061630">
    <property type="term" value="F:ubiquitin protein ligase activity"/>
    <property type="evidence" value="ECO:0000318"/>
    <property type="project" value="GO_Central"/>
</dbReference>
<dbReference type="CDD" id="cd16479">
    <property type="entry name" value="RING-H2_synoviolin"/>
    <property type="match status" value="1"/>
</dbReference>
<dbReference type="GO" id="GO:0050821">
    <property type="term" value="P:protein stabilization"/>
    <property type="evidence" value="ECO:0007669"/>
    <property type="project" value="Ensembl"/>
</dbReference>
<dbReference type="InterPro" id="IPR057992">
    <property type="entry name" value="TPR_SYVN1_N"/>
</dbReference>
<keyword evidence="11" id="KW-0256">Endoplasmic reticulum</keyword>
<dbReference type="GO" id="GO:0036503">
    <property type="term" value="P:ERAD pathway"/>
    <property type="evidence" value="ECO:0000318"/>
    <property type="project" value="GO_Central"/>
</dbReference>
<evidence type="ECO:0000256" key="12">
    <source>
        <dbReference type="ARBA" id="ARBA00022833"/>
    </source>
</evidence>
<dbReference type="InterPro" id="IPR058051">
    <property type="entry name" value="Znf_RING_synoviolin"/>
</dbReference>
<feature type="compositionally biased region" description="Basic residues" evidence="19">
    <location>
        <begin position="445"/>
        <end position="454"/>
    </location>
</feature>
<evidence type="ECO:0000256" key="4">
    <source>
        <dbReference type="ARBA" id="ARBA00010089"/>
    </source>
</evidence>
<comment type="similarity">
    <text evidence="4">Belongs to the HRD1 family.</text>
</comment>
<keyword evidence="13 20" id="KW-1133">Transmembrane helix</keyword>
<dbReference type="GeneTree" id="ENSGT00940000157743"/>
<evidence type="ECO:0000256" key="14">
    <source>
        <dbReference type="ARBA" id="ARBA00023136"/>
    </source>
</evidence>
<dbReference type="OMA" id="PGMGAPF"/>
<evidence type="ECO:0000313" key="23">
    <source>
        <dbReference type="Proteomes" id="UP000002279"/>
    </source>
</evidence>
<dbReference type="GO" id="GO:1990381">
    <property type="term" value="F:ubiquitin-specific protease binding"/>
    <property type="evidence" value="ECO:0007669"/>
    <property type="project" value="Ensembl"/>
</dbReference>
<dbReference type="AlphaFoldDB" id="A0A6I8PDB1"/>
<reference evidence="22 23" key="1">
    <citation type="journal article" date="2008" name="Nature">
        <title>Genome analysis of the platypus reveals unique signatures of evolution.</title>
        <authorList>
            <person name="Warren W.C."/>
            <person name="Hillier L.W."/>
            <person name="Marshall Graves J.A."/>
            <person name="Birney E."/>
            <person name="Ponting C.P."/>
            <person name="Grutzner F."/>
            <person name="Belov K."/>
            <person name="Miller W."/>
            <person name="Clarke L."/>
            <person name="Chinwalla A.T."/>
            <person name="Yang S.P."/>
            <person name="Heger A."/>
            <person name="Locke D.P."/>
            <person name="Miethke P."/>
            <person name="Waters P.D."/>
            <person name="Veyrunes F."/>
            <person name="Fulton L."/>
            <person name="Fulton B."/>
            <person name="Graves T."/>
            <person name="Wallis J."/>
            <person name="Puente X.S."/>
            <person name="Lopez-Otin C."/>
            <person name="Ordonez G.R."/>
            <person name="Eichler E.E."/>
            <person name="Chen L."/>
            <person name="Cheng Z."/>
            <person name="Deakin J.E."/>
            <person name="Alsop A."/>
            <person name="Thompson K."/>
            <person name="Kirby P."/>
            <person name="Papenfuss A.T."/>
            <person name="Wakefield M.J."/>
            <person name="Olender T."/>
            <person name="Lancet D."/>
            <person name="Huttley G.A."/>
            <person name="Smit A.F."/>
            <person name="Pask A."/>
            <person name="Temple-Smith P."/>
            <person name="Batzer M.A."/>
            <person name="Walker J.A."/>
            <person name="Konkel M.K."/>
            <person name="Harris R.S."/>
            <person name="Whittington C.M."/>
            <person name="Wong E.S."/>
            <person name="Gemmell N.J."/>
            <person name="Buschiazzo E."/>
            <person name="Vargas Jentzsch I.M."/>
            <person name="Merkel A."/>
            <person name="Schmitz J."/>
            <person name="Zemann A."/>
            <person name="Churakov G."/>
            <person name="Kriegs J.O."/>
            <person name="Brosius J."/>
            <person name="Murchison E.P."/>
            <person name="Sachidanandam R."/>
            <person name="Smith C."/>
            <person name="Hannon G.J."/>
            <person name="Tsend-Ayush E."/>
            <person name="McMillan D."/>
            <person name="Attenborough R."/>
            <person name="Rens W."/>
            <person name="Ferguson-Smith M."/>
            <person name="Lefevre C.M."/>
            <person name="Sharp J.A."/>
            <person name="Nicholas K.R."/>
            <person name="Ray D.A."/>
            <person name="Kube M."/>
            <person name="Reinhardt R."/>
            <person name="Pringle T.H."/>
            <person name="Taylor J."/>
            <person name="Jones R.C."/>
            <person name="Nixon B."/>
            <person name="Dacheux J.L."/>
            <person name="Niwa H."/>
            <person name="Sekita Y."/>
            <person name="Huang X."/>
            <person name="Stark A."/>
            <person name="Kheradpour P."/>
            <person name="Kellis M."/>
            <person name="Flicek P."/>
            <person name="Chen Y."/>
            <person name="Webber C."/>
            <person name="Hardison R."/>
            <person name="Nelson J."/>
            <person name="Hallsworth-Pepin K."/>
            <person name="Delehaunty K."/>
            <person name="Markovic C."/>
            <person name="Minx P."/>
            <person name="Feng Y."/>
            <person name="Kremitzki C."/>
            <person name="Mitreva M."/>
            <person name="Glasscock J."/>
            <person name="Wylie T."/>
            <person name="Wohldmann P."/>
            <person name="Thiru P."/>
            <person name="Nhan M.N."/>
            <person name="Pohl C.S."/>
            <person name="Smith S.M."/>
            <person name="Hou S."/>
            <person name="Nefedov M."/>
            <person name="de Jong P.J."/>
            <person name="Renfree M.B."/>
            <person name="Mardis E.R."/>
            <person name="Wilson R.K."/>
        </authorList>
    </citation>
    <scope>NUCLEOTIDE SEQUENCE [LARGE SCALE GENOMIC DNA]</scope>
    <source>
        <strain evidence="22 23">Glennie</strain>
    </source>
</reference>
<sequence length="646" mass="70345">MFRTAVMMAASLALTGAVVAHAYYLKHQFYPTVVYLTKSSPSMAVLYIQAFVLVFLLGKVMGKVFFGQLRAAEMEHLLERSWYAVTETCLAFTVFRDDFSPRFVALFTLLLFLKCFHWLAEDRVDFMERSPNISWLFHCRIVSLVVLLGVLDFLFVSHAYHSILTRGASVQLVFGFEYAILMTMVLTVFIKYVLHSIDLQSENPWDNKAVYMLYTELFTGFIKVLLYMAFMTIMIKVHTFPLFAIRPMYLAMRQFKKAVTDAIMSRRAIRNMNTLYPDATPEELQATDNVCIICREEMVAGAKRLPCNHIFHTSCLRSWFQRQQTCPTCRMDVLRASLPAQSQPPPEPPEPGPQAPPQPPRPPVSLRLSAVPQGLLPPFPPGMFPLWPPMGPFPPAPPPSGAADAAAPSAAGEPDRGGGGRPLEGRGGGPGPPAGDGGHLESRRRPPNLRRGPRPSRPPAGPPPPPPPGFPPMPVPPAGFAGLTAEELRALEGHERQHLEARLQSLRNIHTLLDAAMLQINQYLTVLASLGPPRPPAPPGPTAATVASASSSVPSSEAATPSAGSEPPPSEPARTTPPPPGEPRPLPSGGERRGGGGEAASHLTPDPRTAVASEGPGAEAATEDGEPDTEELRRRRLQKLGSPVSH</sequence>
<evidence type="ECO:0000256" key="15">
    <source>
        <dbReference type="ARBA" id="ARBA00072830"/>
    </source>
</evidence>
<dbReference type="GO" id="GO:0000839">
    <property type="term" value="C:Hrd1p ubiquitin ligase ERAD-L complex"/>
    <property type="evidence" value="ECO:0007669"/>
    <property type="project" value="Ensembl"/>
</dbReference>
<evidence type="ECO:0000256" key="6">
    <source>
        <dbReference type="ARBA" id="ARBA00022679"/>
    </source>
</evidence>
<dbReference type="GO" id="GO:0051087">
    <property type="term" value="F:protein-folding chaperone binding"/>
    <property type="evidence" value="ECO:0007669"/>
    <property type="project" value="Ensembl"/>
</dbReference>
<feature type="transmembrane region" description="Helical" evidence="20">
    <location>
        <begin position="44"/>
        <end position="66"/>
    </location>
</feature>
<evidence type="ECO:0000256" key="10">
    <source>
        <dbReference type="ARBA" id="ARBA00022786"/>
    </source>
</evidence>
<proteinExistence type="inferred from homology"/>
<keyword evidence="9 18" id="KW-0863">Zinc-finger</keyword>
<comment type="subcellular location">
    <subcellularLocation>
        <location evidence="2">Endoplasmic reticulum membrane</location>
        <topology evidence="2">Multi-pass membrane protein</topology>
    </subcellularLocation>
</comment>
<dbReference type="InterPro" id="IPR001841">
    <property type="entry name" value="Znf_RING"/>
</dbReference>
<dbReference type="Proteomes" id="UP000002279">
    <property type="component" value="Chromosome 3"/>
</dbReference>
<feature type="region of interest" description="Disordered" evidence="19">
    <location>
        <begin position="528"/>
        <end position="646"/>
    </location>
</feature>
<evidence type="ECO:0000256" key="3">
    <source>
        <dbReference type="ARBA" id="ARBA00004906"/>
    </source>
</evidence>
<feature type="domain" description="RING-type" evidence="21">
    <location>
        <begin position="291"/>
        <end position="330"/>
    </location>
</feature>
<dbReference type="Ensembl" id="ENSOANT00000060406.1">
    <property type="protein sequence ID" value="ENSOANP00000050766.1"/>
    <property type="gene ID" value="ENSOANG00000045909.1"/>
</dbReference>
<keyword evidence="14 20" id="KW-0472">Membrane</keyword>
<keyword evidence="7 20" id="KW-0812">Transmembrane</keyword>
<gene>
    <name evidence="22" type="primary">SYVN1</name>
</gene>
<comment type="catalytic activity">
    <reaction evidence="1">
        <text>S-ubiquitinyl-[E2 ubiquitin-conjugating enzyme]-L-cysteine + [acceptor protein]-L-lysine = [E2 ubiquitin-conjugating enzyme]-L-cysteine + N(6)-ubiquitinyl-[acceptor protein]-L-lysine.</text>
        <dbReference type="EC" id="2.3.2.27"/>
    </reaction>
</comment>
<feature type="compositionally biased region" description="Pro residues" evidence="19">
    <location>
        <begin position="455"/>
        <end position="477"/>
    </location>
</feature>
<dbReference type="GO" id="GO:0044322">
    <property type="term" value="C:endoplasmic reticulum quality control compartment"/>
    <property type="evidence" value="ECO:0000318"/>
    <property type="project" value="GO_Central"/>
</dbReference>
<feature type="compositionally biased region" description="Gly residues" evidence="19">
    <location>
        <begin position="419"/>
        <end position="437"/>
    </location>
</feature>